<dbReference type="GO" id="GO:0003677">
    <property type="term" value="F:DNA binding"/>
    <property type="evidence" value="ECO:0007669"/>
    <property type="project" value="UniProtKB-KW"/>
</dbReference>
<dbReference type="InterPro" id="IPR036955">
    <property type="entry name" value="AP2/ERF_dom_sf"/>
</dbReference>
<dbReference type="Proteomes" id="UP001552299">
    <property type="component" value="Unassembled WGS sequence"/>
</dbReference>
<evidence type="ECO:0000256" key="4">
    <source>
        <dbReference type="ARBA" id="ARBA00023163"/>
    </source>
</evidence>
<keyword evidence="4" id="KW-0804">Transcription</keyword>
<sequence length="290" mass="33114">MLATGEWRRENLAWRRHREASLATTRRSLLGDDRKLASPVEKEKPPRGTQMRFRGVHKRSWGRLGAEIRDPAKKRRVWLGAFDCVEFGTRAYDSAASSLRGPKINANCSLFLPRLPFKAMDPNLMQQIKNWIGECMCDDFWNETCGFSLACELASFHFPLYYFVSVFYLLFSIHDSRPICIFLLENFFAEVPTQDAKESADGESQRKCRIGNERDDDVGGCYGRGLVSCGALIGFDQLGKRMRLLWKSWVAVRRANSCRDSSLLLFGDEKEYLKENQIPKIKPGAPRAVG</sequence>
<dbReference type="EMBL" id="JANQDX010000006">
    <property type="protein sequence ID" value="KAL0923729.1"/>
    <property type="molecule type" value="Genomic_DNA"/>
</dbReference>
<evidence type="ECO:0000256" key="3">
    <source>
        <dbReference type="ARBA" id="ARBA00023125"/>
    </source>
</evidence>
<dbReference type="GO" id="GO:0005634">
    <property type="term" value="C:nucleus"/>
    <property type="evidence" value="ECO:0007669"/>
    <property type="project" value="UniProtKB-SubCell"/>
</dbReference>
<evidence type="ECO:0000256" key="5">
    <source>
        <dbReference type="ARBA" id="ARBA00023242"/>
    </source>
</evidence>
<evidence type="ECO:0000259" key="6">
    <source>
        <dbReference type="PROSITE" id="PS51032"/>
    </source>
</evidence>
<organism evidence="7 8">
    <name type="scientific">Dendrobium thyrsiflorum</name>
    <name type="common">Pinecone-like raceme dendrobium</name>
    <name type="synonym">Orchid</name>
    <dbReference type="NCBI Taxonomy" id="117978"/>
    <lineage>
        <taxon>Eukaryota</taxon>
        <taxon>Viridiplantae</taxon>
        <taxon>Streptophyta</taxon>
        <taxon>Embryophyta</taxon>
        <taxon>Tracheophyta</taxon>
        <taxon>Spermatophyta</taxon>
        <taxon>Magnoliopsida</taxon>
        <taxon>Liliopsida</taxon>
        <taxon>Asparagales</taxon>
        <taxon>Orchidaceae</taxon>
        <taxon>Epidendroideae</taxon>
        <taxon>Malaxideae</taxon>
        <taxon>Dendrobiinae</taxon>
        <taxon>Dendrobium</taxon>
    </lineage>
</organism>
<comment type="subcellular location">
    <subcellularLocation>
        <location evidence="1">Nucleus</location>
    </subcellularLocation>
</comment>
<proteinExistence type="predicted"/>
<dbReference type="Gene3D" id="3.30.730.10">
    <property type="entry name" value="AP2/ERF domain"/>
    <property type="match status" value="1"/>
</dbReference>
<evidence type="ECO:0000256" key="2">
    <source>
        <dbReference type="ARBA" id="ARBA00023015"/>
    </source>
</evidence>
<name>A0ABD0VFB5_DENTH</name>
<evidence type="ECO:0000256" key="1">
    <source>
        <dbReference type="ARBA" id="ARBA00004123"/>
    </source>
</evidence>
<dbReference type="PANTHER" id="PTHR31677:SF252">
    <property type="entry name" value="ETHYLENE-RESPONSIVE TRANSCRIPTION FACTOR 3"/>
    <property type="match status" value="1"/>
</dbReference>
<dbReference type="InterPro" id="IPR016177">
    <property type="entry name" value="DNA-bd_dom_sf"/>
</dbReference>
<dbReference type="PANTHER" id="PTHR31677">
    <property type="entry name" value="AP2 DOMAIN CLASS TRANSCRIPTION FACTOR"/>
    <property type="match status" value="1"/>
</dbReference>
<dbReference type="CDD" id="cd00018">
    <property type="entry name" value="AP2"/>
    <property type="match status" value="1"/>
</dbReference>
<protein>
    <recommendedName>
        <fullName evidence="6">AP2/ERF domain-containing protein</fullName>
    </recommendedName>
</protein>
<accession>A0ABD0VFB5</accession>
<evidence type="ECO:0000313" key="8">
    <source>
        <dbReference type="Proteomes" id="UP001552299"/>
    </source>
</evidence>
<dbReference type="InterPro" id="IPR001471">
    <property type="entry name" value="AP2/ERF_dom"/>
</dbReference>
<keyword evidence="8" id="KW-1185">Reference proteome</keyword>
<keyword evidence="2" id="KW-0805">Transcription regulation</keyword>
<dbReference type="SUPFAM" id="SSF54171">
    <property type="entry name" value="DNA-binding domain"/>
    <property type="match status" value="1"/>
</dbReference>
<feature type="domain" description="AP2/ERF" evidence="6">
    <location>
        <begin position="52"/>
        <end position="109"/>
    </location>
</feature>
<reference evidence="7 8" key="1">
    <citation type="journal article" date="2024" name="Plant Biotechnol. J.">
        <title>Dendrobium thyrsiflorum genome and its molecular insights into genes involved in important horticultural traits.</title>
        <authorList>
            <person name="Chen B."/>
            <person name="Wang J.Y."/>
            <person name="Zheng P.J."/>
            <person name="Li K.L."/>
            <person name="Liang Y.M."/>
            <person name="Chen X.F."/>
            <person name="Zhang C."/>
            <person name="Zhao X."/>
            <person name="He X."/>
            <person name="Zhang G.Q."/>
            <person name="Liu Z.J."/>
            <person name="Xu Q."/>
        </authorList>
    </citation>
    <scope>NUCLEOTIDE SEQUENCE [LARGE SCALE GENOMIC DNA]</scope>
    <source>
        <strain evidence="7">GZMU011</strain>
    </source>
</reference>
<dbReference type="SMART" id="SM00380">
    <property type="entry name" value="AP2"/>
    <property type="match status" value="1"/>
</dbReference>
<gene>
    <name evidence="7" type="ORF">M5K25_007798</name>
</gene>
<evidence type="ECO:0000313" key="7">
    <source>
        <dbReference type="EMBL" id="KAL0923729.1"/>
    </source>
</evidence>
<keyword evidence="3" id="KW-0238">DNA-binding</keyword>
<dbReference type="PROSITE" id="PS51032">
    <property type="entry name" value="AP2_ERF"/>
    <property type="match status" value="1"/>
</dbReference>
<keyword evidence="5" id="KW-0539">Nucleus</keyword>
<comment type="caution">
    <text evidence="7">The sequence shown here is derived from an EMBL/GenBank/DDBJ whole genome shotgun (WGS) entry which is preliminary data.</text>
</comment>
<dbReference type="AlphaFoldDB" id="A0ABD0VFB5"/>